<evidence type="ECO:0000313" key="1">
    <source>
        <dbReference type="EMBL" id="KAI6088325.1"/>
    </source>
</evidence>
<organism evidence="1 2">
    <name type="scientific">Hypoxylon rubiginosum</name>
    <dbReference type="NCBI Taxonomy" id="110542"/>
    <lineage>
        <taxon>Eukaryota</taxon>
        <taxon>Fungi</taxon>
        <taxon>Dikarya</taxon>
        <taxon>Ascomycota</taxon>
        <taxon>Pezizomycotina</taxon>
        <taxon>Sordariomycetes</taxon>
        <taxon>Xylariomycetidae</taxon>
        <taxon>Xylariales</taxon>
        <taxon>Hypoxylaceae</taxon>
        <taxon>Hypoxylon</taxon>
    </lineage>
</organism>
<reference evidence="1 2" key="1">
    <citation type="journal article" date="2022" name="New Phytol.">
        <title>Ecological generalism drives hyperdiversity of secondary metabolite gene clusters in xylarialean endophytes.</title>
        <authorList>
            <person name="Franco M.E.E."/>
            <person name="Wisecaver J.H."/>
            <person name="Arnold A.E."/>
            <person name="Ju Y.M."/>
            <person name="Slot J.C."/>
            <person name="Ahrendt S."/>
            <person name="Moore L.P."/>
            <person name="Eastman K.E."/>
            <person name="Scott K."/>
            <person name="Konkel Z."/>
            <person name="Mondo S.J."/>
            <person name="Kuo A."/>
            <person name="Hayes R.D."/>
            <person name="Haridas S."/>
            <person name="Andreopoulos B."/>
            <person name="Riley R."/>
            <person name="LaButti K."/>
            <person name="Pangilinan J."/>
            <person name="Lipzen A."/>
            <person name="Amirebrahimi M."/>
            <person name="Yan J."/>
            <person name="Adam C."/>
            <person name="Keymanesh K."/>
            <person name="Ng V."/>
            <person name="Louie K."/>
            <person name="Northen T."/>
            <person name="Drula E."/>
            <person name="Henrissat B."/>
            <person name="Hsieh H.M."/>
            <person name="Youens-Clark K."/>
            <person name="Lutzoni F."/>
            <person name="Miadlikowska J."/>
            <person name="Eastwood D.C."/>
            <person name="Hamelin R.C."/>
            <person name="Grigoriev I.V."/>
            <person name="U'Ren J.M."/>
        </authorList>
    </citation>
    <scope>NUCLEOTIDE SEQUENCE [LARGE SCALE GENOMIC DNA]</scope>
    <source>
        <strain evidence="1 2">ER1909</strain>
    </source>
</reference>
<proteinExistence type="predicted"/>
<accession>A0ACC0D6Y8</accession>
<comment type="caution">
    <text evidence="1">The sequence shown here is derived from an EMBL/GenBank/DDBJ whole genome shotgun (WGS) entry which is preliminary data.</text>
</comment>
<dbReference type="EMBL" id="MU394302">
    <property type="protein sequence ID" value="KAI6088325.1"/>
    <property type="molecule type" value="Genomic_DNA"/>
</dbReference>
<name>A0ACC0D6Y8_9PEZI</name>
<gene>
    <name evidence="1" type="ORF">F4821DRAFT_93354</name>
</gene>
<sequence>MKSLLVSALFQALCHAQRPSAGWFYPVNPTQNIYPPNSANFPASGPPANASYDYIIVGSGAGGSPLAARLALAGHSVLLIDAGEDHGSDRQVQIPAFHPQASEYAPISWSYFVRHYEDETQARRDSKMTYLTTNNDGEEEYYVGLNPPAGAQMLGVLYPRAAALGGCAEHNAFITVLPSDSDWDYIAGVTGDASWAAGNMRKYFERLEACRYLPNSVTGHGFGGWLQTRLTPLILVLEDLKLLSLVIAAATATGQDLAGKVINTVAGLAEILTLDLNNDSPGRDEAELLYQIPLTMNDDYARSSPRDFVLDTANAVNSDGSKKYKLDIALNTLVTKVNFDTSGTTPKAIGVDYLVGKSLYRADTRASKSNNNSSEPGTATATREVILSAGTFNTPQLLKLSGVGPSSELQTFGIPVIHDLPGVGGNMQDRYEVGFVGKAPSNFSLLQGCTFLQGPHDERDPCYDEWSSVPVGELKGPYTTNGIAFGYFLRSSAAETAEPDVFVGGAPAFFDGYYPGYSVRATADHSIWTWLTLKAHSRNRAGTVNLTSADPRDTPTITFRSFAQGGDADVQAVYEGVRYGLTAFEDQIPLDGSRFARVWPSPANVSTTSATSEEQVKQFIRDEAWGHHASCTCPIGADGDAGAVLDSQFRVRGVEGLRVVDASVFPRIPGTYIALPIYMVSEKAADVILAAAAAEGASS</sequence>
<evidence type="ECO:0000313" key="2">
    <source>
        <dbReference type="Proteomes" id="UP001497680"/>
    </source>
</evidence>
<dbReference type="Proteomes" id="UP001497680">
    <property type="component" value="Unassembled WGS sequence"/>
</dbReference>
<protein>
    <submittedName>
        <fullName evidence="1">GMC oxidoreductase</fullName>
    </submittedName>
</protein>
<keyword evidence="2" id="KW-1185">Reference proteome</keyword>